<keyword evidence="2" id="KW-1185">Reference proteome</keyword>
<evidence type="ECO:0000313" key="2">
    <source>
        <dbReference type="Proteomes" id="UP001174909"/>
    </source>
</evidence>
<gene>
    <name evidence="1" type="ORF">GBAR_LOCUS17113</name>
</gene>
<name>A0AA35SHH0_GEOBA</name>
<protein>
    <submittedName>
        <fullName evidence="1">Uncharacterized protein</fullName>
    </submittedName>
</protein>
<feature type="non-terminal residue" evidence="1">
    <location>
        <position position="70"/>
    </location>
</feature>
<comment type="caution">
    <text evidence="1">The sequence shown here is derived from an EMBL/GenBank/DDBJ whole genome shotgun (WGS) entry which is preliminary data.</text>
</comment>
<reference evidence="1" key="1">
    <citation type="submission" date="2023-03" db="EMBL/GenBank/DDBJ databases">
        <authorList>
            <person name="Steffen K."/>
            <person name="Cardenas P."/>
        </authorList>
    </citation>
    <scope>NUCLEOTIDE SEQUENCE</scope>
</reference>
<feature type="non-terminal residue" evidence="1">
    <location>
        <position position="1"/>
    </location>
</feature>
<evidence type="ECO:0000313" key="1">
    <source>
        <dbReference type="EMBL" id="CAI8030185.1"/>
    </source>
</evidence>
<dbReference type="EMBL" id="CASHTH010002461">
    <property type="protein sequence ID" value="CAI8030185.1"/>
    <property type="molecule type" value="Genomic_DNA"/>
</dbReference>
<accession>A0AA35SHH0</accession>
<dbReference type="Proteomes" id="UP001174909">
    <property type="component" value="Unassembled WGS sequence"/>
</dbReference>
<organism evidence="1 2">
    <name type="scientific">Geodia barretti</name>
    <name type="common">Barrett's horny sponge</name>
    <dbReference type="NCBI Taxonomy" id="519541"/>
    <lineage>
        <taxon>Eukaryota</taxon>
        <taxon>Metazoa</taxon>
        <taxon>Porifera</taxon>
        <taxon>Demospongiae</taxon>
        <taxon>Heteroscleromorpha</taxon>
        <taxon>Tetractinellida</taxon>
        <taxon>Astrophorina</taxon>
        <taxon>Geodiidae</taxon>
        <taxon>Geodia</taxon>
    </lineage>
</organism>
<dbReference type="AlphaFoldDB" id="A0AA35SHH0"/>
<proteinExistence type="predicted"/>
<sequence length="70" mass="8162">FTFYFNQIQLLIHQTNLYCHFSIFFFSSSSSCCCCSVSTSVSQKPVKIWRSNFAQRLESMTGRARAFLFL</sequence>